<dbReference type="Pfam" id="PF00440">
    <property type="entry name" value="TetR_N"/>
    <property type="match status" value="1"/>
</dbReference>
<dbReference type="PROSITE" id="PS01081">
    <property type="entry name" value="HTH_TETR_1"/>
    <property type="match status" value="1"/>
</dbReference>
<dbReference type="PANTHER" id="PTHR43479">
    <property type="entry name" value="ACREF/ENVCD OPERON REPRESSOR-RELATED"/>
    <property type="match status" value="1"/>
</dbReference>
<reference evidence="5" key="1">
    <citation type="journal article" date="2019" name="Int. J. Syst. Evol. Microbiol.">
        <title>The Global Catalogue of Microorganisms (GCM) 10K type strain sequencing project: providing services to taxonomists for standard genome sequencing and annotation.</title>
        <authorList>
            <consortium name="The Broad Institute Genomics Platform"/>
            <consortium name="The Broad Institute Genome Sequencing Center for Infectious Disease"/>
            <person name="Wu L."/>
            <person name="Ma J."/>
        </authorList>
    </citation>
    <scope>NUCLEOTIDE SEQUENCE [LARGE SCALE GENOMIC DNA]</scope>
    <source>
        <strain evidence="5">CCM 8936</strain>
    </source>
</reference>
<proteinExistence type="predicted"/>
<protein>
    <submittedName>
        <fullName evidence="4">TetR/AcrR family transcriptional regulator</fullName>
    </submittedName>
</protein>
<accession>A0ABW4BTU4</accession>
<comment type="caution">
    <text evidence="4">The sequence shown here is derived from an EMBL/GenBank/DDBJ whole genome shotgun (WGS) entry which is preliminary data.</text>
</comment>
<evidence type="ECO:0000256" key="2">
    <source>
        <dbReference type="PROSITE-ProRule" id="PRU00335"/>
    </source>
</evidence>
<dbReference type="Proteomes" id="UP001597251">
    <property type="component" value="Unassembled WGS sequence"/>
</dbReference>
<dbReference type="InterPro" id="IPR001647">
    <property type="entry name" value="HTH_TetR"/>
</dbReference>
<organism evidence="4 5">
    <name type="scientific">Companilactobacillus keshanensis</name>
    <dbReference type="NCBI Taxonomy" id="2486003"/>
    <lineage>
        <taxon>Bacteria</taxon>
        <taxon>Bacillati</taxon>
        <taxon>Bacillota</taxon>
        <taxon>Bacilli</taxon>
        <taxon>Lactobacillales</taxon>
        <taxon>Lactobacillaceae</taxon>
        <taxon>Companilactobacillus</taxon>
    </lineage>
</organism>
<dbReference type="PANTHER" id="PTHR43479:SF11">
    <property type="entry name" value="ACREF_ENVCD OPERON REPRESSOR-RELATED"/>
    <property type="match status" value="1"/>
</dbReference>
<evidence type="ECO:0000313" key="5">
    <source>
        <dbReference type="Proteomes" id="UP001597251"/>
    </source>
</evidence>
<dbReference type="SUPFAM" id="SSF46689">
    <property type="entry name" value="Homeodomain-like"/>
    <property type="match status" value="1"/>
</dbReference>
<evidence type="ECO:0000256" key="1">
    <source>
        <dbReference type="ARBA" id="ARBA00023125"/>
    </source>
</evidence>
<gene>
    <name evidence="4" type="ORF">ACFQ42_07825</name>
</gene>
<sequence>MEGSIFKSYRDWLDEQKMPKGKRSALLAGLELFAKNGYDGTSTAQIAETAGISQATIFKYFKTKYDLLIAILSPIIENLIPAYRDDFFAKFDGFNNDLPGLISFVIEDRYNFLKDNADSILILLSQLLINEDVRKLFVKLINDSQSIFAKTVLKTLKSTNAVKDDLDPMEVVRTIVGQLAPFFLQMHFLPYTIEDEQKSLKSIEKIVLNIISK</sequence>
<keyword evidence="5" id="KW-1185">Reference proteome</keyword>
<evidence type="ECO:0000313" key="4">
    <source>
        <dbReference type="EMBL" id="MFD1418646.1"/>
    </source>
</evidence>
<dbReference type="RefSeq" id="WP_125677047.1">
    <property type="nucleotide sequence ID" value="NZ_JBHTOI010000043.1"/>
</dbReference>
<feature type="DNA-binding region" description="H-T-H motif" evidence="2">
    <location>
        <begin position="42"/>
        <end position="61"/>
    </location>
</feature>
<dbReference type="PRINTS" id="PR00455">
    <property type="entry name" value="HTHTETR"/>
</dbReference>
<keyword evidence="1 2" id="KW-0238">DNA-binding</keyword>
<dbReference type="PROSITE" id="PS50977">
    <property type="entry name" value="HTH_TETR_2"/>
    <property type="match status" value="1"/>
</dbReference>
<feature type="domain" description="HTH tetR-type" evidence="3">
    <location>
        <begin position="19"/>
        <end position="79"/>
    </location>
</feature>
<dbReference type="EMBL" id="JBHTOI010000043">
    <property type="protein sequence ID" value="MFD1418646.1"/>
    <property type="molecule type" value="Genomic_DNA"/>
</dbReference>
<dbReference type="InterPro" id="IPR009057">
    <property type="entry name" value="Homeodomain-like_sf"/>
</dbReference>
<dbReference type="InterPro" id="IPR023772">
    <property type="entry name" value="DNA-bd_HTH_TetR-type_CS"/>
</dbReference>
<name>A0ABW4BTU4_9LACO</name>
<dbReference type="InterPro" id="IPR050624">
    <property type="entry name" value="HTH-type_Tx_Regulator"/>
</dbReference>
<dbReference type="Gene3D" id="1.10.357.10">
    <property type="entry name" value="Tetracycline Repressor, domain 2"/>
    <property type="match status" value="1"/>
</dbReference>
<evidence type="ECO:0000259" key="3">
    <source>
        <dbReference type="PROSITE" id="PS50977"/>
    </source>
</evidence>